<dbReference type="Gene3D" id="3.40.50.300">
    <property type="entry name" value="P-loop containing nucleotide triphosphate hydrolases"/>
    <property type="match status" value="1"/>
</dbReference>
<dbReference type="PROSITE" id="PS00211">
    <property type="entry name" value="ABC_TRANSPORTER_1"/>
    <property type="match status" value="1"/>
</dbReference>
<keyword evidence="2" id="KW-0813">Transport</keyword>
<dbReference type="InterPro" id="IPR050319">
    <property type="entry name" value="ABC_transp_ATP-bind"/>
</dbReference>
<dbReference type="InterPro" id="IPR027417">
    <property type="entry name" value="P-loop_NTPase"/>
</dbReference>
<proteinExistence type="inferred from homology"/>
<dbReference type="CDD" id="cd03257">
    <property type="entry name" value="ABC_NikE_OppD_transporters"/>
    <property type="match status" value="1"/>
</dbReference>
<dbReference type="InterPro" id="IPR003593">
    <property type="entry name" value="AAA+_ATPase"/>
</dbReference>
<evidence type="ECO:0000256" key="1">
    <source>
        <dbReference type="ARBA" id="ARBA00005417"/>
    </source>
</evidence>
<reference evidence="6" key="1">
    <citation type="submission" date="2016-04" db="EMBL/GenBank/DDBJ databases">
        <authorList>
            <person name="Evans L.H."/>
            <person name="Alamgir A."/>
            <person name="Owens N."/>
            <person name="Weber N.D."/>
            <person name="Virtaneva K."/>
            <person name="Barbian K."/>
            <person name="Babar A."/>
            <person name="Rosenke K."/>
        </authorList>
    </citation>
    <scope>NUCLEOTIDE SEQUENCE</scope>
    <source>
        <strain evidence="6">86</strain>
    </source>
</reference>
<dbReference type="Pfam" id="PF00005">
    <property type="entry name" value="ABC_tran"/>
    <property type="match status" value="1"/>
</dbReference>
<dbReference type="EMBL" id="FLUN01000001">
    <property type="protein sequence ID" value="SBV93202.1"/>
    <property type="molecule type" value="Genomic_DNA"/>
</dbReference>
<evidence type="ECO:0000259" key="5">
    <source>
        <dbReference type="PROSITE" id="PS50893"/>
    </source>
</evidence>
<keyword evidence="4 6" id="KW-0067">ATP-binding</keyword>
<protein>
    <submittedName>
        <fullName evidence="6">Oligopeptide transporter subunit ATP-binding component of ABC superfamily</fullName>
    </submittedName>
</protein>
<feature type="domain" description="ABC transporter" evidence="5">
    <location>
        <begin position="9"/>
        <end position="259"/>
    </location>
</feature>
<dbReference type="GO" id="GO:0016887">
    <property type="term" value="F:ATP hydrolysis activity"/>
    <property type="evidence" value="ECO:0007669"/>
    <property type="project" value="InterPro"/>
</dbReference>
<keyword evidence="3" id="KW-0547">Nucleotide-binding</keyword>
<dbReference type="AlphaFoldDB" id="A0A212J149"/>
<organism evidence="6">
    <name type="scientific">uncultured Eubacteriales bacterium</name>
    <dbReference type="NCBI Taxonomy" id="172733"/>
    <lineage>
        <taxon>Bacteria</taxon>
        <taxon>Bacillati</taxon>
        <taxon>Bacillota</taxon>
        <taxon>Clostridia</taxon>
        <taxon>Eubacteriales</taxon>
        <taxon>environmental samples</taxon>
    </lineage>
</organism>
<sequence>MSDAVQPLLRLENTKVYYPLRGGVFSRVTGHVKAVDDVSFSIHPHETLGLVGESGCGKSTIGRAIMRLEDITAGRILFDGEDITGHTRRHMRTVWPRMQMVFQDPYSSLNPRKTVEDTLAEILLVHRVVPPVEVDGEIDRILGLIGLNPDSKKRYPHEFSGGQRQRISIAKALTLRPKLLICDEAISALDVSIQAQILSLFQELRGKLGLTYLFIAHGLGAVKYTSDRIAVMYLGKIVEIAKTELLFSDPRHPYTQALLSAYPDPNPRNRGRNRIVLGGSVPSPADPPSGCHFRTRCPFAQPLCAESVPELAGDGDHSAACHFQISRSDWRAQP</sequence>
<dbReference type="GO" id="GO:0055085">
    <property type="term" value="P:transmembrane transport"/>
    <property type="evidence" value="ECO:0007669"/>
    <property type="project" value="UniProtKB-ARBA"/>
</dbReference>
<dbReference type="SMART" id="SM00382">
    <property type="entry name" value="AAA"/>
    <property type="match status" value="1"/>
</dbReference>
<dbReference type="PANTHER" id="PTHR43776">
    <property type="entry name" value="TRANSPORT ATP-BINDING PROTEIN"/>
    <property type="match status" value="1"/>
</dbReference>
<gene>
    <name evidence="6" type="primary">oppF</name>
    <name evidence="6" type="ORF">KL86CLO1_10349</name>
</gene>
<dbReference type="InterPro" id="IPR003439">
    <property type="entry name" value="ABC_transporter-like_ATP-bd"/>
</dbReference>
<dbReference type="InterPro" id="IPR017871">
    <property type="entry name" value="ABC_transporter-like_CS"/>
</dbReference>
<evidence type="ECO:0000313" key="6">
    <source>
        <dbReference type="EMBL" id="SBV93202.1"/>
    </source>
</evidence>
<name>A0A212J149_9FIRM</name>
<evidence type="ECO:0000256" key="4">
    <source>
        <dbReference type="ARBA" id="ARBA00022840"/>
    </source>
</evidence>
<dbReference type="FunFam" id="3.40.50.300:FF:000016">
    <property type="entry name" value="Oligopeptide ABC transporter ATP-binding component"/>
    <property type="match status" value="1"/>
</dbReference>
<dbReference type="SUPFAM" id="SSF52540">
    <property type="entry name" value="P-loop containing nucleoside triphosphate hydrolases"/>
    <property type="match status" value="1"/>
</dbReference>
<evidence type="ECO:0000256" key="3">
    <source>
        <dbReference type="ARBA" id="ARBA00022741"/>
    </source>
</evidence>
<comment type="similarity">
    <text evidence="1">Belongs to the ABC transporter superfamily.</text>
</comment>
<dbReference type="PROSITE" id="PS50893">
    <property type="entry name" value="ABC_TRANSPORTER_2"/>
    <property type="match status" value="1"/>
</dbReference>
<dbReference type="Pfam" id="PF08352">
    <property type="entry name" value="oligo_HPY"/>
    <property type="match status" value="1"/>
</dbReference>
<dbReference type="NCBIfam" id="TIGR01727">
    <property type="entry name" value="oligo_HPY"/>
    <property type="match status" value="1"/>
</dbReference>
<dbReference type="GO" id="GO:0005524">
    <property type="term" value="F:ATP binding"/>
    <property type="evidence" value="ECO:0007669"/>
    <property type="project" value="UniProtKB-KW"/>
</dbReference>
<dbReference type="PANTHER" id="PTHR43776:SF7">
    <property type="entry name" value="D,D-DIPEPTIDE TRANSPORT ATP-BINDING PROTEIN DDPF-RELATED"/>
    <property type="match status" value="1"/>
</dbReference>
<evidence type="ECO:0000256" key="2">
    <source>
        <dbReference type="ARBA" id="ARBA00022448"/>
    </source>
</evidence>
<dbReference type="InterPro" id="IPR013563">
    <property type="entry name" value="Oligopep_ABC_C"/>
</dbReference>
<accession>A0A212J149</accession>
<dbReference type="GO" id="GO:0015833">
    <property type="term" value="P:peptide transport"/>
    <property type="evidence" value="ECO:0007669"/>
    <property type="project" value="InterPro"/>
</dbReference>